<reference key="1">
    <citation type="journal article" date="2011" name="Mol. Biol. Evol.">
        <title>Unity in variety -- the pan-genome of the Chlamydiae.</title>
        <authorList>
            <person name="Collingro A."/>
            <person name="Tischler P."/>
            <person name="Weinmaier T."/>
            <person name="Penz T."/>
            <person name="Heinz E."/>
            <person name="Brunham R.C."/>
            <person name="Read T.D."/>
            <person name="Bavoil P.M."/>
            <person name="Sachse K."/>
            <person name="Kahane S."/>
            <person name="Friedman M.G."/>
            <person name="Rattei T."/>
            <person name="Myers G.S.A."/>
            <person name="Horn M."/>
        </authorList>
    </citation>
    <scope>NUCLEOTIDE SEQUENCE</scope>
    <source>
        <strain>Z</strain>
    </source>
</reference>
<proteinExistence type="predicted"/>
<dbReference type="AlphaFoldDB" id="F8L4X3"/>
<evidence type="ECO:0000256" key="1">
    <source>
        <dbReference type="SAM" id="MobiDB-lite"/>
    </source>
</evidence>
<dbReference type="EMBL" id="FR872582">
    <property type="protein sequence ID" value="CCB88989.1"/>
    <property type="molecule type" value="Genomic_DNA"/>
</dbReference>
<sequence>MSESTRIAPSVNVGAINQALGLDAESKSLNKAMDTLHNEYSFGDTFKSEGNYAGVKTFLKVAAFVLTLGGLGVWAYKNVSHMKDQNAARELIRNPANFSAQVQTLHTAKNSVKDALKGELSVDVRDEVTVDRFEEGKKGVRSLQDTVTGFQGSVEALQTAIDKVAKESGMNADERRALYGAFVASAIAQGDGLSKVVTGGSSQQAFAIEAAKTMWYQGNAEIAGKDIAAKMGRVQDPTGQSHLQRMASLQGATDAFNKLGDDILVEAARVVAINTNGATDLTGDLDTAKANPLVLKEFNVIREKFAENAAPTIKSEVNSAIGRINAARDIKALKTSFLNDRKSELRDLAGNGEKGEAQLIDAINFLALDDDAKEVSAKTLGIPLETLQARNEALAENAPQVRASLEASKTFLSQLNDNFTQYVAEKEKEAQANADYVGVLLQQTPVAKGMPIEAHTQLVQALKAGRTEVEVKIPVENEAKFDFPKVTAAIDPTALKESKALKTTDYISLLQIVAGSGKDETPGSPTLTRALLDSLQEKGLLSGVFTALNIANASKDTSAIQVQIREAKSAVDVAKEAVRKAKEFEASHRFNTQSYRDSVKQREAREAELLEANQRVAELVAQEKTASAHVGSNAYVVDVVLDTSASASAQKMVKSRLAQGLNATFTKGDGDLKALREKLATANVTTSSTDSSESADGKKDAEGVA</sequence>
<dbReference type="KEGG" id="sng:SNE_A11120"/>
<feature type="compositionally biased region" description="Basic and acidic residues" evidence="1">
    <location>
        <begin position="695"/>
        <end position="705"/>
    </location>
</feature>
<dbReference type="RefSeq" id="WP_013943456.1">
    <property type="nucleotide sequence ID" value="NC_015713.1"/>
</dbReference>
<organism evidence="2 3">
    <name type="scientific">Simkania negevensis (strain ATCC VR-1471 / DSM 27360 / Z)</name>
    <dbReference type="NCBI Taxonomy" id="331113"/>
    <lineage>
        <taxon>Bacteria</taxon>
        <taxon>Pseudomonadati</taxon>
        <taxon>Chlamydiota</taxon>
        <taxon>Chlamydiia</taxon>
        <taxon>Parachlamydiales</taxon>
        <taxon>Simkaniaceae</taxon>
        <taxon>Simkania</taxon>
    </lineage>
</organism>
<dbReference type="HOGENOM" id="CLU_391228_0_0_0"/>
<protein>
    <submittedName>
        <fullName evidence="2">Uncharacterized protein</fullName>
    </submittedName>
</protein>
<evidence type="ECO:0000313" key="2">
    <source>
        <dbReference type="EMBL" id="CCB88989.1"/>
    </source>
</evidence>
<dbReference type="Proteomes" id="UP000000496">
    <property type="component" value="Chromosome gsn.131"/>
</dbReference>
<feature type="compositionally biased region" description="Low complexity" evidence="1">
    <location>
        <begin position="685"/>
        <end position="694"/>
    </location>
</feature>
<reference evidence="2 3" key="2">
    <citation type="journal article" date="2011" name="Mol. Biol. Evol.">
        <title>Unity in variety--the pan-genome of the Chlamydiae.</title>
        <authorList>
            <person name="Collingro A."/>
            <person name="Tischler P."/>
            <person name="Weinmaier T."/>
            <person name="Penz T."/>
            <person name="Heinz E."/>
            <person name="Brunham R.C."/>
            <person name="Read T.D."/>
            <person name="Bavoil P.M."/>
            <person name="Sachse K."/>
            <person name="Kahane S."/>
            <person name="Friedman M.G."/>
            <person name="Rattei T."/>
            <person name="Myers G.S."/>
            <person name="Horn M."/>
        </authorList>
    </citation>
    <scope>NUCLEOTIDE SEQUENCE [LARGE SCALE GENOMIC DNA]</scope>
    <source>
        <strain evidence="3">ATCC VR-1471 / Z</strain>
    </source>
</reference>
<accession>F8L4X3</accession>
<feature type="region of interest" description="Disordered" evidence="1">
    <location>
        <begin position="681"/>
        <end position="705"/>
    </location>
</feature>
<gene>
    <name evidence="2" type="ordered locus">SNE_A11120</name>
</gene>
<evidence type="ECO:0000313" key="3">
    <source>
        <dbReference type="Proteomes" id="UP000000496"/>
    </source>
</evidence>
<name>F8L4X3_SIMNZ</name>
<keyword evidence="3" id="KW-1185">Reference proteome</keyword>